<dbReference type="AlphaFoldDB" id="A0A0B6Y1C7"/>
<proteinExistence type="predicted"/>
<organism evidence="1">
    <name type="scientific">Arion vulgaris</name>
    <dbReference type="NCBI Taxonomy" id="1028688"/>
    <lineage>
        <taxon>Eukaryota</taxon>
        <taxon>Metazoa</taxon>
        <taxon>Spiralia</taxon>
        <taxon>Lophotrochozoa</taxon>
        <taxon>Mollusca</taxon>
        <taxon>Gastropoda</taxon>
        <taxon>Heterobranchia</taxon>
        <taxon>Euthyneura</taxon>
        <taxon>Panpulmonata</taxon>
        <taxon>Eupulmonata</taxon>
        <taxon>Stylommatophora</taxon>
        <taxon>Helicina</taxon>
        <taxon>Arionoidea</taxon>
        <taxon>Arionidae</taxon>
        <taxon>Arion</taxon>
    </lineage>
</organism>
<evidence type="ECO:0000313" key="1">
    <source>
        <dbReference type="EMBL" id="CEK49335.1"/>
    </source>
</evidence>
<reference evidence="1" key="1">
    <citation type="submission" date="2014-12" db="EMBL/GenBank/DDBJ databases">
        <title>Insight into the proteome of Arion vulgaris.</title>
        <authorList>
            <person name="Aradska J."/>
            <person name="Bulat T."/>
            <person name="Smidak R."/>
            <person name="Sarate P."/>
            <person name="Gangsoo J."/>
            <person name="Sialana F."/>
            <person name="Bilban M."/>
            <person name="Lubec G."/>
        </authorList>
    </citation>
    <scope>NUCLEOTIDE SEQUENCE</scope>
    <source>
        <tissue evidence="1">Skin</tissue>
    </source>
</reference>
<accession>A0A0B6Y1C7</accession>
<gene>
    <name evidence="1" type="primary">ORF7374</name>
</gene>
<dbReference type="EMBL" id="HACG01002470">
    <property type="protein sequence ID" value="CEK49335.1"/>
    <property type="molecule type" value="Transcribed_RNA"/>
</dbReference>
<feature type="non-terminal residue" evidence="1">
    <location>
        <position position="1"/>
    </location>
</feature>
<sequence>TECCGSSTINSAVEGCCGGHFPWLRNGNTRCCGDKDLYNKEHAKCMGNKIVLRDLALGKLSNAQYLCSRSALKYFDGGIKYACESQYIIIARLVKVQVLEEIMPNITYINLSFADVAGLDRGDKFSTWAGPHNLVISIEVPKHKDIKCRKGYFSRYCKTIVYFSGRIKGGHVKLGKSAKFFMTSYTRKREIFLTKKLPYEFCKSNFNVR</sequence>
<protein>
    <submittedName>
        <fullName evidence="1">Uncharacterized protein</fullName>
    </submittedName>
</protein>
<name>A0A0B6Y1C7_9EUPU</name>